<keyword evidence="6" id="KW-1185">Reference proteome</keyword>
<dbReference type="InterPro" id="IPR051531">
    <property type="entry name" value="N-acetyltransferase"/>
</dbReference>
<evidence type="ECO:0000256" key="2">
    <source>
        <dbReference type="ARBA" id="ARBA00023315"/>
    </source>
</evidence>
<reference evidence="6" key="1">
    <citation type="journal article" date="2021" name="BMC Genomics">
        <title>Chromosome-level genome assembly and manually-curated proteome of model necrotroph Parastagonospora nodorum Sn15 reveals a genome-wide trove of candidate effector homologs, and redundancy of virulence-related functions within an accessory chromosome.</title>
        <authorList>
            <person name="Bertazzoni S."/>
            <person name="Jones D.A.B."/>
            <person name="Phan H.T."/>
            <person name="Tan K.-C."/>
            <person name="Hane J.K."/>
        </authorList>
    </citation>
    <scope>NUCLEOTIDE SEQUENCE [LARGE SCALE GENOMIC DNA]</scope>
    <source>
        <strain evidence="6">SN15 / ATCC MYA-4574 / FGSC 10173)</strain>
    </source>
</reference>
<feature type="domain" description="N-acetyltransferase" evidence="4">
    <location>
        <begin position="22"/>
        <end position="189"/>
    </location>
</feature>
<dbReference type="Pfam" id="PF13302">
    <property type="entry name" value="Acetyltransf_3"/>
    <property type="match status" value="1"/>
</dbReference>
<dbReference type="OrthoDB" id="630895at2759"/>
<dbReference type="EMBL" id="CP069028">
    <property type="protein sequence ID" value="QRC96074.1"/>
    <property type="molecule type" value="Genomic_DNA"/>
</dbReference>
<evidence type="ECO:0000256" key="1">
    <source>
        <dbReference type="ARBA" id="ARBA00022679"/>
    </source>
</evidence>
<evidence type="ECO:0000313" key="5">
    <source>
        <dbReference type="EMBL" id="QRC96074.1"/>
    </source>
</evidence>
<dbReference type="PANTHER" id="PTHR43792:SF8">
    <property type="entry name" value="[RIBOSOMAL PROTEIN US5]-ALANINE N-ACETYLTRANSFERASE"/>
    <property type="match status" value="1"/>
</dbReference>
<dbReference type="SUPFAM" id="SSF55729">
    <property type="entry name" value="Acyl-CoA N-acyltransferases (Nat)"/>
    <property type="match status" value="1"/>
</dbReference>
<dbReference type="GO" id="GO:0016747">
    <property type="term" value="F:acyltransferase activity, transferring groups other than amino-acyl groups"/>
    <property type="evidence" value="ECO:0007669"/>
    <property type="project" value="InterPro"/>
</dbReference>
<dbReference type="VEuPathDB" id="FungiDB:JI435_057150"/>
<dbReference type="InterPro" id="IPR000182">
    <property type="entry name" value="GNAT_dom"/>
</dbReference>
<evidence type="ECO:0000313" key="6">
    <source>
        <dbReference type="Proteomes" id="UP000663193"/>
    </source>
</evidence>
<dbReference type="Proteomes" id="UP000663193">
    <property type="component" value="Chromosome 6"/>
</dbReference>
<name>A0A7U2HZG1_PHANO</name>
<dbReference type="AlphaFoldDB" id="A0A7U2HZG1"/>
<gene>
    <name evidence="5" type="ORF">JI435_057150</name>
</gene>
<keyword evidence="2" id="KW-0012">Acyltransferase</keyword>
<dbReference type="InterPro" id="IPR016181">
    <property type="entry name" value="Acyl_CoA_acyltransferase"/>
</dbReference>
<accession>A0A7U2HZG1</accession>
<evidence type="ECO:0000256" key="3">
    <source>
        <dbReference type="ARBA" id="ARBA00038502"/>
    </source>
</evidence>
<dbReference type="PANTHER" id="PTHR43792">
    <property type="entry name" value="GNAT FAMILY, PUTATIVE (AFU_ORTHOLOGUE AFUA_3G00765)-RELATED-RELATED"/>
    <property type="match status" value="1"/>
</dbReference>
<keyword evidence="1" id="KW-0808">Transferase</keyword>
<dbReference type="Gene3D" id="3.40.630.30">
    <property type="match status" value="1"/>
</dbReference>
<proteinExistence type="inferred from homology"/>
<sequence length="189" mass="21645">MSVAHKANVQRERWLPITTHRLVIREFDIDDTQGYYTLESNDDNARYQDWPPRTMDQSRELVLANIESSTANPRTIWELVVEKDGSMIGRVGAAQSQPERGVHFNLWFSFLPSVQGKGYATEAMKVFIEELVRQKGGEVVVLEIECDPRNVGSWKLAERLGFEKHSLTEKAYESKGGWVDSLVYRKNAV</sequence>
<protein>
    <recommendedName>
        <fullName evidence="4">N-acetyltransferase domain-containing protein</fullName>
    </recommendedName>
</protein>
<evidence type="ECO:0000259" key="4">
    <source>
        <dbReference type="PROSITE" id="PS51186"/>
    </source>
</evidence>
<dbReference type="PROSITE" id="PS51186">
    <property type="entry name" value="GNAT"/>
    <property type="match status" value="1"/>
</dbReference>
<organism evidence="5 6">
    <name type="scientific">Phaeosphaeria nodorum (strain SN15 / ATCC MYA-4574 / FGSC 10173)</name>
    <name type="common">Glume blotch fungus</name>
    <name type="synonym">Parastagonospora nodorum</name>
    <dbReference type="NCBI Taxonomy" id="321614"/>
    <lineage>
        <taxon>Eukaryota</taxon>
        <taxon>Fungi</taxon>
        <taxon>Dikarya</taxon>
        <taxon>Ascomycota</taxon>
        <taxon>Pezizomycotina</taxon>
        <taxon>Dothideomycetes</taxon>
        <taxon>Pleosporomycetidae</taxon>
        <taxon>Pleosporales</taxon>
        <taxon>Pleosporineae</taxon>
        <taxon>Phaeosphaeriaceae</taxon>
        <taxon>Parastagonospora</taxon>
    </lineage>
</organism>
<dbReference type="CDD" id="cd04301">
    <property type="entry name" value="NAT_SF"/>
    <property type="match status" value="1"/>
</dbReference>
<comment type="similarity">
    <text evidence="3">Belongs to the acetyltransferase family. RimJ subfamily.</text>
</comment>